<name>A0ABV6QUH9_9ACTN</name>
<gene>
    <name evidence="2" type="ORF">ACFFGN_29770</name>
</gene>
<dbReference type="SUPFAM" id="SSF46785">
    <property type="entry name" value="Winged helix' DNA-binding domain"/>
    <property type="match status" value="1"/>
</dbReference>
<comment type="caution">
    <text evidence="2">The sequence shown here is derived from an EMBL/GenBank/DDBJ whole genome shotgun (WGS) entry which is preliminary data.</text>
</comment>
<protein>
    <submittedName>
        <fullName evidence="2">PadR family transcriptional regulator</fullName>
    </submittedName>
</protein>
<proteinExistence type="predicted"/>
<sequence>MVAGFTQLRRGALEFCVLALLRDEERYGFELVRALGQVDGLVTSEGTIYPLLARLRRDGVVETSWRESDSGPPRRYYRLTEAGRRALAEFVGDWERFRDSVDGILKHGRQG</sequence>
<dbReference type="PANTHER" id="PTHR33169">
    <property type="entry name" value="PADR-FAMILY TRANSCRIPTIONAL REGULATOR"/>
    <property type="match status" value="1"/>
</dbReference>
<dbReference type="RefSeq" id="WP_380054315.1">
    <property type="nucleotide sequence ID" value="NZ_JBHLTC010000038.1"/>
</dbReference>
<keyword evidence="3" id="KW-1185">Reference proteome</keyword>
<dbReference type="InterPro" id="IPR036390">
    <property type="entry name" value="WH_DNA-bd_sf"/>
</dbReference>
<evidence type="ECO:0000259" key="1">
    <source>
        <dbReference type="Pfam" id="PF03551"/>
    </source>
</evidence>
<dbReference type="EMBL" id="JBHLTC010000038">
    <property type="protein sequence ID" value="MFC0628295.1"/>
    <property type="molecule type" value="Genomic_DNA"/>
</dbReference>
<evidence type="ECO:0000313" key="3">
    <source>
        <dbReference type="Proteomes" id="UP001589890"/>
    </source>
</evidence>
<accession>A0ABV6QUH9</accession>
<feature type="domain" description="Transcription regulator PadR N-terminal" evidence="1">
    <location>
        <begin position="17"/>
        <end position="89"/>
    </location>
</feature>
<evidence type="ECO:0000313" key="2">
    <source>
        <dbReference type="EMBL" id="MFC0628295.1"/>
    </source>
</evidence>
<dbReference type="InterPro" id="IPR036388">
    <property type="entry name" value="WH-like_DNA-bd_sf"/>
</dbReference>
<dbReference type="Proteomes" id="UP001589890">
    <property type="component" value="Unassembled WGS sequence"/>
</dbReference>
<dbReference type="InterPro" id="IPR052509">
    <property type="entry name" value="Metal_resp_DNA-bind_regulator"/>
</dbReference>
<organism evidence="2 3">
    <name type="scientific">Kribbella deserti</name>
    <dbReference type="NCBI Taxonomy" id="1926257"/>
    <lineage>
        <taxon>Bacteria</taxon>
        <taxon>Bacillati</taxon>
        <taxon>Actinomycetota</taxon>
        <taxon>Actinomycetes</taxon>
        <taxon>Propionibacteriales</taxon>
        <taxon>Kribbellaceae</taxon>
        <taxon>Kribbella</taxon>
    </lineage>
</organism>
<reference evidence="2 3" key="1">
    <citation type="submission" date="2024-09" db="EMBL/GenBank/DDBJ databases">
        <authorList>
            <person name="Sun Q."/>
            <person name="Mori K."/>
        </authorList>
    </citation>
    <scope>NUCLEOTIDE SEQUENCE [LARGE SCALE GENOMIC DNA]</scope>
    <source>
        <strain evidence="2 3">CGMCC 1.15906</strain>
    </source>
</reference>
<dbReference type="Pfam" id="PF03551">
    <property type="entry name" value="PadR"/>
    <property type="match status" value="1"/>
</dbReference>
<dbReference type="Gene3D" id="1.10.10.10">
    <property type="entry name" value="Winged helix-like DNA-binding domain superfamily/Winged helix DNA-binding domain"/>
    <property type="match status" value="1"/>
</dbReference>
<dbReference type="InterPro" id="IPR005149">
    <property type="entry name" value="Tscrpt_reg_PadR_N"/>
</dbReference>
<dbReference type="PANTHER" id="PTHR33169:SF14">
    <property type="entry name" value="TRANSCRIPTIONAL REGULATOR RV3488"/>
    <property type="match status" value="1"/>
</dbReference>